<organism evidence="1 2">
    <name type="scientific">Cichorium intybus</name>
    <name type="common">Chicory</name>
    <dbReference type="NCBI Taxonomy" id="13427"/>
    <lineage>
        <taxon>Eukaryota</taxon>
        <taxon>Viridiplantae</taxon>
        <taxon>Streptophyta</taxon>
        <taxon>Embryophyta</taxon>
        <taxon>Tracheophyta</taxon>
        <taxon>Spermatophyta</taxon>
        <taxon>Magnoliopsida</taxon>
        <taxon>eudicotyledons</taxon>
        <taxon>Gunneridae</taxon>
        <taxon>Pentapetalae</taxon>
        <taxon>asterids</taxon>
        <taxon>campanulids</taxon>
        <taxon>Asterales</taxon>
        <taxon>Asteraceae</taxon>
        <taxon>Cichorioideae</taxon>
        <taxon>Cichorieae</taxon>
        <taxon>Cichoriinae</taxon>
        <taxon>Cichorium</taxon>
    </lineage>
</organism>
<dbReference type="Proteomes" id="UP001055811">
    <property type="component" value="Linkage Group LG03"/>
</dbReference>
<proteinExistence type="predicted"/>
<evidence type="ECO:0000313" key="1">
    <source>
        <dbReference type="EMBL" id="KAI3768614.1"/>
    </source>
</evidence>
<accession>A0ACB9FBE7</accession>
<protein>
    <submittedName>
        <fullName evidence="1">Uncharacterized protein</fullName>
    </submittedName>
</protein>
<reference evidence="1 2" key="2">
    <citation type="journal article" date="2022" name="Mol. Ecol. Resour.">
        <title>The genomes of chicory, endive, great burdock and yacon provide insights into Asteraceae paleo-polyploidization history and plant inulin production.</title>
        <authorList>
            <person name="Fan W."/>
            <person name="Wang S."/>
            <person name="Wang H."/>
            <person name="Wang A."/>
            <person name="Jiang F."/>
            <person name="Liu H."/>
            <person name="Zhao H."/>
            <person name="Xu D."/>
            <person name="Zhang Y."/>
        </authorList>
    </citation>
    <scope>NUCLEOTIDE SEQUENCE [LARGE SCALE GENOMIC DNA]</scope>
    <source>
        <strain evidence="2">cv. Punajuju</strain>
        <tissue evidence="1">Leaves</tissue>
    </source>
</reference>
<name>A0ACB9FBE7_CICIN</name>
<dbReference type="EMBL" id="CM042011">
    <property type="protein sequence ID" value="KAI3768614.1"/>
    <property type="molecule type" value="Genomic_DNA"/>
</dbReference>
<evidence type="ECO:0000313" key="2">
    <source>
        <dbReference type="Proteomes" id="UP001055811"/>
    </source>
</evidence>
<reference evidence="2" key="1">
    <citation type="journal article" date="2022" name="Mol. Ecol. Resour.">
        <title>The genomes of chicory, endive, great burdock and yacon provide insights into Asteraceae palaeo-polyploidization history and plant inulin production.</title>
        <authorList>
            <person name="Fan W."/>
            <person name="Wang S."/>
            <person name="Wang H."/>
            <person name="Wang A."/>
            <person name="Jiang F."/>
            <person name="Liu H."/>
            <person name="Zhao H."/>
            <person name="Xu D."/>
            <person name="Zhang Y."/>
        </authorList>
    </citation>
    <scope>NUCLEOTIDE SEQUENCE [LARGE SCALE GENOMIC DNA]</scope>
    <source>
        <strain evidence="2">cv. Punajuju</strain>
    </source>
</reference>
<keyword evidence="2" id="KW-1185">Reference proteome</keyword>
<comment type="caution">
    <text evidence="1">The sequence shown here is derived from an EMBL/GenBank/DDBJ whole genome shotgun (WGS) entry which is preliminary data.</text>
</comment>
<sequence length="100" mass="11431">MLVWMGRARGVANRSSLSIILPLLCFAFHAKRTETQIPSFRLSHLCFSYLASITGPVVSSFLETKTFSLPHILISTYLHLYVLPHLPFRPVSFKKKIVWV</sequence>
<gene>
    <name evidence="1" type="ORF">L2E82_19444</name>
</gene>